<reference evidence="2 3" key="1">
    <citation type="submission" date="2024-01" db="EMBL/GenBank/DDBJ databases">
        <title>A draft genome for the cacao thread blight pathogen Marasmiellus scandens.</title>
        <authorList>
            <person name="Baruah I.K."/>
            <person name="Leung J."/>
            <person name="Bukari Y."/>
            <person name="Amoako-Attah I."/>
            <person name="Meinhardt L.W."/>
            <person name="Bailey B.A."/>
            <person name="Cohen S.P."/>
        </authorList>
    </citation>
    <scope>NUCLEOTIDE SEQUENCE [LARGE SCALE GENOMIC DNA]</scope>
    <source>
        <strain evidence="2 3">GH-19</strain>
    </source>
</reference>
<accession>A0ABR1J931</accession>
<feature type="region of interest" description="Disordered" evidence="1">
    <location>
        <begin position="1"/>
        <end position="41"/>
    </location>
</feature>
<dbReference type="EMBL" id="JBANRG010000029">
    <property type="protein sequence ID" value="KAK7452167.1"/>
    <property type="molecule type" value="Genomic_DNA"/>
</dbReference>
<name>A0ABR1J931_9AGAR</name>
<organism evidence="2 3">
    <name type="scientific">Marasmiellus scandens</name>
    <dbReference type="NCBI Taxonomy" id="2682957"/>
    <lineage>
        <taxon>Eukaryota</taxon>
        <taxon>Fungi</taxon>
        <taxon>Dikarya</taxon>
        <taxon>Basidiomycota</taxon>
        <taxon>Agaricomycotina</taxon>
        <taxon>Agaricomycetes</taxon>
        <taxon>Agaricomycetidae</taxon>
        <taxon>Agaricales</taxon>
        <taxon>Marasmiineae</taxon>
        <taxon>Omphalotaceae</taxon>
        <taxon>Marasmiellus</taxon>
    </lineage>
</organism>
<evidence type="ECO:0000313" key="3">
    <source>
        <dbReference type="Proteomes" id="UP001498398"/>
    </source>
</evidence>
<gene>
    <name evidence="2" type="ORF">VKT23_012270</name>
</gene>
<sequence length="107" mass="12339">MSSPQAKKAMEEDVEDDDAGWSFSGGHKQNFEDDEIEERPSNKCPRISLEKCWKDGNGAARSYTVGLEEAEPTVRNFDWYLRCDTLQMWLPVPMGYEPVLEEDDKFN</sequence>
<evidence type="ECO:0000256" key="1">
    <source>
        <dbReference type="SAM" id="MobiDB-lite"/>
    </source>
</evidence>
<evidence type="ECO:0000313" key="2">
    <source>
        <dbReference type="EMBL" id="KAK7452167.1"/>
    </source>
</evidence>
<comment type="caution">
    <text evidence="2">The sequence shown here is derived from an EMBL/GenBank/DDBJ whole genome shotgun (WGS) entry which is preliminary data.</text>
</comment>
<dbReference type="Proteomes" id="UP001498398">
    <property type="component" value="Unassembled WGS sequence"/>
</dbReference>
<protein>
    <submittedName>
        <fullName evidence="2">Uncharacterized protein</fullName>
    </submittedName>
</protein>
<keyword evidence="3" id="KW-1185">Reference proteome</keyword>
<proteinExistence type="predicted"/>